<evidence type="ECO:0000313" key="2">
    <source>
        <dbReference type="Proteomes" id="UP000094819"/>
    </source>
</evidence>
<protein>
    <submittedName>
        <fullName evidence="1">Uncharacterized protein</fullName>
    </submittedName>
</protein>
<organism evidence="1 2">
    <name type="scientific">Cryptococcus wingfieldii CBS 7118</name>
    <dbReference type="NCBI Taxonomy" id="1295528"/>
    <lineage>
        <taxon>Eukaryota</taxon>
        <taxon>Fungi</taxon>
        <taxon>Dikarya</taxon>
        <taxon>Basidiomycota</taxon>
        <taxon>Agaricomycotina</taxon>
        <taxon>Tremellomycetes</taxon>
        <taxon>Tremellales</taxon>
        <taxon>Cryptococcaceae</taxon>
        <taxon>Cryptococcus</taxon>
    </lineage>
</organism>
<proteinExistence type="predicted"/>
<comment type="caution">
    <text evidence="1">The sequence shown here is derived from an EMBL/GenBank/DDBJ whole genome shotgun (WGS) entry which is preliminary data.</text>
</comment>
<dbReference type="EMBL" id="AWGH01000042">
    <property type="protein sequence ID" value="ODN81294.1"/>
    <property type="molecule type" value="Genomic_DNA"/>
</dbReference>
<dbReference type="GeneID" id="30196989"/>
<accession>A0A1E3HY91</accession>
<dbReference type="AlphaFoldDB" id="A0A1E3HY91"/>
<name>A0A1E3HY91_9TREE</name>
<dbReference type="Proteomes" id="UP000094819">
    <property type="component" value="Unassembled WGS sequence"/>
</dbReference>
<dbReference type="RefSeq" id="XP_019028245.1">
    <property type="nucleotide sequence ID" value="XM_019179764.1"/>
</dbReference>
<reference evidence="1 2" key="1">
    <citation type="submission" date="2016-06" db="EMBL/GenBank/DDBJ databases">
        <title>Evolution of pathogenesis and genome organization in the Tremellales.</title>
        <authorList>
            <person name="Cuomo C."/>
            <person name="Litvintseva A."/>
            <person name="Heitman J."/>
            <person name="Chen Y."/>
            <person name="Sun S."/>
            <person name="Springer D."/>
            <person name="Dromer F."/>
            <person name="Young S."/>
            <person name="Zeng Q."/>
            <person name="Chapman S."/>
            <person name="Gujja S."/>
            <person name="Saif S."/>
            <person name="Birren B."/>
        </authorList>
    </citation>
    <scope>NUCLEOTIDE SEQUENCE [LARGE SCALE GENOMIC DNA]</scope>
    <source>
        <strain evidence="1 2">CBS 7118</strain>
    </source>
</reference>
<gene>
    <name evidence="1" type="ORF">L198_07778</name>
</gene>
<evidence type="ECO:0000313" key="1">
    <source>
        <dbReference type="EMBL" id="ODN81294.1"/>
    </source>
</evidence>
<keyword evidence="2" id="KW-1185">Reference proteome</keyword>
<sequence>MTMSSCPWPTLVLPLLAQRLPFPQRAFGGPLLNVLAQDVRARACVQECGGCTGGRARTIGTSCPGGRRTFRGIRGDHWLGIAVCSDGLWVYFGKVWTTERAGFDSSDVDKNGKIEEESSFCSSTSWIIVALLAAPDVVLCGPSPIGCCAKLGKLVHTPDVEGIGIELPLTTGSSLGSVRIGGVGGDNADDDAREDGRPEATTMLRALEKSRSLTTASLSGQGLVVCSDGPSVVWSGRGLE</sequence>